<proteinExistence type="predicted"/>
<evidence type="ECO:0000313" key="2">
    <source>
        <dbReference type="EMBL" id="AZI34114.1"/>
    </source>
</evidence>
<dbReference type="OrthoDB" id="679091at2"/>
<keyword evidence="3" id="KW-1185">Reference proteome</keyword>
<keyword evidence="1" id="KW-1133">Transmembrane helix</keyword>
<feature type="transmembrane region" description="Helical" evidence="1">
    <location>
        <begin position="21"/>
        <end position="41"/>
    </location>
</feature>
<accession>A0A3G8XV64</accession>
<name>A0A3G8XV64_9FLAO</name>
<gene>
    <name evidence="2" type="ORF">EIB73_13450</name>
</gene>
<dbReference type="KEGG" id="ccas:EIB73_13450"/>
<dbReference type="Proteomes" id="UP000270185">
    <property type="component" value="Chromosome"/>
</dbReference>
<dbReference type="AlphaFoldDB" id="A0A3G8XV64"/>
<keyword evidence="1" id="KW-0472">Membrane</keyword>
<organism evidence="2 3">
    <name type="scientific">Kaistella carnis</name>
    <dbReference type="NCBI Taxonomy" id="1241979"/>
    <lineage>
        <taxon>Bacteria</taxon>
        <taxon>Pseudomonadati</taxon>
        <taxon>Bacteroidota</taxon>
        <taxon>Flavobacteriia</taxon>
        <taxon>Flavobacteriales</taxon>
        <taxon>Weeksellaceae</taxon>
        <taxon>Chryseobacterium group</taxon>
        <taxon>Kaistella</taxon>
    </lineage>
</organism>
<reference evidence="3" key="1">
    <citation type="submission" date="2018-11" db="EMBL/GenBank/DDBJ databases">
        <title>Proposal to divide the Flavobacteriaceae and reorganize its genera based on Amino Acid Identity values calculated from whole genome sequences.</title>
        <authorList>
            <person name="Nicholson A.C."/>
            <person name="Gulvik C.A."/>
            <person name="Whitney A.M."/>
            <person name="Humrighouse B.W."/>
            <person name="Bell M."/>
            <person name="Holmes B."/>
            <person name="Steigerwalt A.G."/>
            <person name="Villarma A."/>
            <person name="Sheth M."/>
            <person name="Batra D."/>
            <person name="Pryor J."/>
            <person name="Bernardet J.-F."/>
            <person name="Hugo C."/>
            <person name="Kampfer P."/>
            <person name="Newman J.D."/>
            <person name="McQuiston J.R."/>
        </authorList>
    </citation>
    <scope>NUCLEOTIDE SEQUENCE [LARGE SCALE GENOMIC DNA]</scope>
    <source>
        <strain evidence="3">G0081</strain>
    </source>
</reference>
<evidence type="ECO:0000256" key="1">
    <source>
        <dbReference type="SAM" id="Phobius"/>
    </source>
</evidence>
<dbReference type="EMBL" id="CP034159">
    <property type="protein sequence ID" value="AZI34114.1"/>
    <property type="molecule type" value="Genomic_DNA"/>
</dbReference>
<protein>
    <submittedName>
        <fullName evidence="2">Uncharacterized protein</fullName>
    </submittedName>
</protein>
<dbReference type="RefSeq" id="WP_125025750.1">
    <property type="nucleotide sequence ID" value="NZ_CP034159.1"/>
</dbReference>
<sequence>MKKIIQRLQEPTPRFFRKIRNYGLVLTTISAVITTAVIPLPAVLITLAGYTALAGGIASALSQTAVENEGKP</sequence>
<evidence type="ECO:0000313" key="3">
    <source>
        <dbReference type="Proteomes" id="UP000270185"/>
    </source>
</evidence>
<keyword evidence="1" id="KW-0812">Transmembrane</keyword>